<dbReference type="PIRSF" id="PIRSF006446">
    <property type="entry name" value="Cyt_quinol_oxidase_1"/>
    <property type="match status" value="1"/>
</dbReference>
<feature type="transmembrane region" description="Helical" evidence="12">
    <location>
        <begin position="113"/>
        <end position="134"/>
    </location>
</feature>
<keyword evidence="3 12" id="KW-0813">Transport</keyword>
<evidence type="ECO:0000256" key="8">
    <source>
        <dbReference type="ARBA" id="ARBA00022982"/>
    </source>
</evidence>
<keyword evidence="6 12" id="KW-0812">Transmembrane</keyword>
<dbReference type="PANTHER" id="PTHR30365">
    <property type="entry name" value="CYTOCHROME D UBIQUINOL OXIDASE"/>
    <property type="match status" value="1"/>
</dbReference>
<feature type="transmembrane region" description="Helical" evidence="12">
    <location>
        <begin position="337"/>
        <end position="361"/>
    </location>
</feature>
<dbReference type="GO" id="GO:0046872">
    <property type="term" value="F:metal ion binding"/>
    <property type="evidence" value="ECO:0007669"/>
    <property type="project" value="UniProtKB-UniRule"/>
</dbReference>
<evidence type="ECO:0000256" key="1">
    <source>
        <dbReference type="ARBA" id="ARBA00004651"/>
    </source>
</evidence>
<evidence type="ECO:0000256" key="11">
    <source>
        <dbReference type="ARBA" id="ARBA00023136"/>
    </source>
</evidence>
<dbReference type="GO" id="GO:0005886">
    <property type="term" value="C:plasma membrane"/>
    <property type="evidence" value="ECO:0007669"/>
    <property type="project" value="UniProtKB-SubCell"/>
</dbReference>
<evidence type="ECO:0000256" key="10">
    <source>
        <dbReference type="ARBA" id="ARBA00023004"/>
    </source>
</evidence>
<feature type="transmembrane region" description="Helical" evidence="12">
    <location>
        <begin position="373"/>
        <end position="393"/>
    </location>
</feature>
<dbReference type="AlphaFoldDB" id="A0A0C6PDS2"/>
<evidence type="ECO:0000256" key="4">
    <source>
        <dbReference type="ARBA" id="ARBA00022475"/>
    </source>
</evidence>
<dbReference type="GO" id="GO:0009055">
    <property type="term" value="F:electron transfer activity"/>
    <property type="evidence" value="ECO:0007669"/>
    <property type="project" value="UniProtKB-UniRule"/>
</dbReference>
<dbReference type="KEGG" id="bbh:BN112_4391"/>
<evidence type="ECO:0000313" key="13">
    <source>
        <dbReference type="EMBL" id="CCJ56305.1"/>
    </source>
</evidence>
<keyword evidence="9 12" id="KW-1133">Transmembrane helix</keyword>
<feature type="transmembrane region" description="Helical" evidence="12">
    <location>
        <begin position="146"/>
        <end position="169"/>
    </location>
</feature>
<dbReference type="GO" id="GO:0070069">
    <property type="term" value="C:cytochrome complex"/>
    <property type="evidence" value="ECO:0007669"/>
    <property type="project" value="UniProtKB-UniRule"/>
</dbReference>
<feature type="transmembrane region" description="Helical" evidence="12">
    <location>
        <begin position="200"/>
        <end position="224"/>
    </location>
</feature>
<dbReference type="InterPro" id="IPR002585">
    <property type="entry name" value="Cyt-d_ubiquinol_oxidase_su_1"/>
</dbReference>
<feature type="transmembrane region" description="Helical" evidence="12">
    <location>
        <begin position="236"/>
        <end position="255"/>
    </location>
</feature>
<keyword evidence="4 12" id="KW-1003">Cell membrane</keyword>
<accession>A0A0C6PDS2</accession>
<dbReference type="GO" id="GO:0020037">
    <property type="term" value="F:heme binding"/>
    <property type="evidence" value="ECO:0007669"/>
    <property type="project" value="TreeGrafter"/>
</dbReference>
<keyword evidence="11 12" id="KW-0472">Membrane</keyword>
<proteinExistence type="inferred from homology"/>
<organism evidence="13 14">
    <name type="scientific">Bordetella bronchiseptica 253</name>
    <dbReference type="NCBI Taxonomy" id="568707"/>
    <lineage>
        <taxon>Bacteria</taxon>
        <taxon>Pseudomonadati</taxon>
        <taxon>Pseudomonadota</taxon>
        <taxon>Betaproteobacteria</taxon>
        <taxon>Burkholderiales</taxon>
        <taxon>Alcaligenaceae</taxon>
        <taxon>Bordetella</taxon>
    </lineage>
</organism>
<dbReference type="OrthoDB" id="8675262at2"/>
<keyword evidence="8 12" id="KW-0249">Electron transport</keyword>
<protein>
    <submittedName>
        <fullName evidence="13">Putative transmembrane cytochrome oxidase</fullName>
    </submittedName>
</protein>
<evidence type="ECO:0000256" key="9">
    <source>
        <dbReference type="ARBA" id="ARBA00022989"/>
    </source>
</evidence>
<dbReference type="GO" id="GO:0016682">
    <property type="term" value="F:oxidoreductase activity, acting on diphenols and related substances as donors, oxygen as acceptor"/>
    <property type="evidence" value="ECO:0007669"/>
    <property type="project" value="TreeGrafter"/>
</dbReference>
<dbReference type="EMBL" id="HE965806">
    <property type="protein sequence ID" value="CCJ56305.1"/>
    <property type="molecule type" value="Genomic_DNA"/>
</dbReference>
<sequence>MQAVPHMPETGSKLPPIMNIPPLLLARAQFTASLGFLALFLAISLALAWLLLFFKLRARWSGQSGWTAAYRFWVRIFALAFVLALACAVPVLIQLGSLWSGLMDKIGNLAGPLLGYGVLSIFIVKSCFLGVMLFGQRRVSDAAHTLAVLMVAIGQLVAVGWVLALFSWLQTPDGAVLIDGRYQVYDWRAVVLNPSFGWRLGLTVLGAFLTAGFLMLGVTAMQALRRPLDDGERHAFRAGLTVALLASLLLGPVAAGMGEVTARLQPAKAAAAAGFWHSGAEPELVVFGWPSARAQANLAAVSLAGAGGRWLHRDASLGYLGLDKFSGMQPPVAFTFWSLRLALGLGLLMLAASCATLALTCRRGFDPAALPRWWLRVLSLLMFAGALGVVATWCYDLAGMQPYAVNRAVTQSEVLGPVTTPALLYSLAGHIALYAVLLAAFVGMLFHAARYGVVPVRKTGGSS</sequence>
<name>A0A0C6PDS2_BORBO</name>
<reference evidence="13 14" key="1">
    <citation type="journal article" date="2012" name="BMC Genomics">
        <title>Comparative genomics of the classical Bordetella subspecies: the evolution and exchange of virulence-associated diversity amongst closely related pathogens.</title>
        <authorList>
            <person name="Park J."/>
            <person name="Zhang Y."/>
            <person name="Buboltz A.M."/>
            <person name="Zhang X."/>
            <person name="Schuster S.C."/>
            <person name="Ahuja U."/>
            <person name="Liu M."/>
            <person name="Miller J.F."/>
            <person name="Sebaihia M."/>
            <person name="Bentley S.D."/>
            <person name="Parkhill J."/>
            <person name="Harvill E.T."/>
        </authorList>
    </citation>
    <scope>NUCLEOTIDE SEQUENCE [LARGE SCALE GENOMIC DNA]</scope>
    <source>
        <strain evidence="13 14">253</strain>
    </source>
</reference>
<gene>
    <name evidence="13" type="ORF">BN112_4391</name>
</gene>
<evidence type="ECO:0000256" key="12">
    <source>
        <dbReference type="PIRNR" id="PIRNR006446"/>
    </source>
</evidence>
<dbReference type="PANTHER" id="PTHR30365:SF14">
    <property type="entry name" value="CYTOCHROME BD MENAQUINOL OXIDASE SUBUNIT I-RELATED"/>
    <property type="match status" value="1"/>
</dbReference>
<dbReference type="Proteomes" id="UP000007564">
    <property type="component" value="Chromosome"/>
</dbReference>
<keyword evidence="7 12" id="KW-0479">Metal-binding</keyword>
<evidence type="ECO:0000256" key="7">
    <source>
        <dbReference type="ARBA" id="ARBA00022723"/>
    </source>
</evidence>
<keyword evidence="5 12" id="KW-0349">Heme</keyword>
<evidence type="ECO:0000256" key="6">
    <source>
        <dbReference type="ARBA" id="ARBA00022692"/>
    </source>
</evidence>
<feature type="transmembrane region" description="Helical" evidence="12">
    <location>
        <begin position="30"/>
        <end position="52"/>
    </location>
</feature>
<dbReference type="Pfam" id="PF01654">
    <property type="entry name" value="Cyt_bd_oxida_I"/>
    <property type="match status" value="1"/>
</dbReference>
<comment type="subcellular location">
    <subcellularLocation>
        <location evidence="12">Cell inner membrane</location>
    </subcellularLocation>
    <subcellularLocation>
        <location evidence="1">Cell membrane</location>
        <topology evidence="1">Multi-pass membrane protein</topology>
    </subcellularLocation>
</comment>
<keyword evidence="10 12" id="KW-0408">Iron</keyword>
<feature type="transmembrane region" description="Helical" evidence="12">
    <location>
        <begin position="422"/>
        <end position="448"/>
    </location>
</feature>
<comment type="similarity">
    <text evidence="2 12">Belongs to the cytochrome ubiquinol oxidase subunit 1 family.</text>
</comment>
<dbReference type="HOGENOM" id="CLU_030555_3_1_4"/>
<dbReference type="GO" id="GO:0019646">
    <property type="term" value="P:aerobic electron transport chain"/>
    <property type="evidence" value="ECO:0007669"/>
    <property type="project" value="InterPro"/>
</dbReference>
<evidence type="ECO:0000313" key="14">
    <source>
        <dbReference type="Proteomes" id="UP000007564"/>
    </source>
</evidence>
<evidence type="ECO:0000256" key="2">
    <source>
        <dbReference type="ARBA" id="ARBA00009819"/>
    </source>
</evidence>
<feature type="transmembrane region" description="Helical" evidence="12">
    <location>
        <begin position="72"/>
        <end position="93"/>
    </location>
</feature>
<evidence type="ECO:0000256" key="3">
    <source>
        <dbReference type="ARBA" id="ARBA00022448"/>
    </source>
</evidence>
<evidence type="ECO:0000256" key="5">
    <source>
        <dbReference type="ARBA" id="ARBA00022617"/>
    </source>
</evidence>